<name>B8HZ67_CYAP4</name>
<evidence type="ECO:0000256" key="1">
    <source>
        <dbReference type="SAM" id="MobiDB-lite"/>
    </source>
</evidence>
<geneLocation type="plasmid" evidence="2">
    <name>pP742501</name>
</geneLocation>
<dbReference type="KEGG" id="cyn:Cyan7425_5462"/>
<evidence type="ECO:0000313" key="2">
    <source>
        <dbReference type="EMBL" id="ACL47715.1"/>
    </source>
</evidence>
<reference evidence="2" key="1">
    <citation type="submission" date="2009-01" db="EMBL/GenBank/DDBJ databases">
        <title>Complete sequence of plasmid1 Cyanothece sp. PCC 7425.</title>
        <authorList>
            <consortium name="US DOE Joint Genome Institute"/>
            <person name="Lucas S."/>
            <person name="Copeland A."/>
            <person name="Lapidus A."/>
            <person name="Glavina del Rio T."/>
            <person name="Dalin E."/>
            <person name="Tice H."/>
            <person name="Bruce D."/>
            <person name="Goodwin L."/>
            <person name="Pitluck S."/>
            <person name="Sims D."/>
            <person name="Meineke L."/>
            <person name="Brettin T."/>
            <person name="Detter J.C."/>
            <person name="Han C."/>
            <person name="Larimer F."/>
            <person name="Land M."/>
            <person name="Hauser L."/>
            <person name="Kyrpides N."/>
            <person name="Ovchinnikova G."/>
            <person name="Liberton M."/>
            <person name="Stoeckel J."/>
            <person name="Banerjee A."/>
            <person name="Singh A."/>
            <person name="Page L."/>
            <person name="Sato H."/>
            <person name="Zhao L."/>
            <person name="Sherman L."/>
            <person name="Pakrasi H."/>
            <person name="Richardson P."/>
        </authorList>
    </citation>
    <scope>NUCLEOTIDE SEQUENCE</scope>
    <source>
        <strain evidence="2">PCC 7425</strain>
        <plasmid evidence="2">pP742501</plasmid>
    </source>
</reference>
<dbReference type="AlphaFoldDB" id="B8HZ67"/>
<protein>
    <submittedName>
        <fullName evidence="2">Uncharacterized protein</fullName>
    </submittedName>
</protein>
<accession>B8HZ67</accession>
<organism evidence="2">
    <name type="scientific">Cyanothece sp. (strain PCC 7425 / ATCC 29141)</name>
    <dbReference type="NCBI Taxonomy" id="395961"/>
    <lineage>
        <taxon>Bacteria</taxon>
        <taxon>Bacillati</taxon>
        <taxon>Cyanobacteriota</taxon>
        <taxon>Cyanophyceae</taxon>
        <taxon>Gomontiellales</taxon>
        <taxon>Cyanothecaceae</taxon>
        <taxon>Cyanothece</taxon>
    </lineage>
</organism>
<dbReference type="EMBL" id="CP001345">
    <property type="protein sequence ID" value="ACL47715.1"/>
    <property type="molecule type" value="Genomic_DNA"/>
</dbReference>
<keyword evidence="2" id="KW-0614">Plasmid</keyword>
<feature type="region of interest" description="Disordered" evidence="1">
    <location>
        <begin position="1"/>
        <end position="48"/>
    </location>
</feature>
<gene>
    <name evidence="2" type="ordered locus">Cyan7425_5462</name>
</gene>
<sequence length="48" mass="5356">MDSNRASQQSDEQLNQVKVEEEQDLELNADDLKDVAGGAIMHDRKGNL</sequence>
<proteinExistence type="predicted"/>
<dbReference type="HOGENOM" id="CLU_3151915_0_0_3"/>
<feature type="compositionally biased region" description="Polar residues" evidence="1">
    <location>
        <begin position="1"/>
        <end position="16"/>
    </location>
</feature>